<dbReference type="AlphaFoldDB" id="A0A1H2ZU14"/>
<protein>
    <recommendedName>
        <fullName evidence="4">DUF4169 domain-containing protein</fullName>
    </recommendedName>
</protein>
<feature type="compositionally biased region" description="Basic residues" evidence="1">
    <location>
        <begin position="10"/>
        <end position="20"/>
    </location>
</feature>
<dbReference type="InterPro" id="IPR025227">
    <property type="entry name" value="DUF4169"/>
</dbReference>
<evidence type="ECO:0000313" key="2">
    <source>
        <dbReference type="EMBL" id="SDX21080.1"/>
    </source>
</evidence>
<evidence type="ECO:0000313" key="3">
    <source>
        <dbReference type="Proteomes" id="UP000198539"/>
    </source>
</evidence>
<evidence type="ECO:0000256" key="1">
    <source>
        <dbReference type="SAM" id="MobiDB-lite"/>
    </source>
</evidence>
<dbReference type="RefSeq" id="WP_092889464.1">
    <property type="nucleotide sequence ID" value="NZ_CP061498.1"/>
</dbReference>
<dbReference type="STRING" id="564137.SAMN04488238_10679"/>
<sequence>MNSGPINLRAARKAQSRLKKSAQADENAVKFGRTKAQRALEEAQAAQARKALDAHKRT</sequence>
<dbReference type="Pfam" id="PF13770">
    <property type="entry name" value="DUF4169"/>
    <property type="match status" value="1"/>
</dbReference>
<accession>A0A1H2ZU14</accession>
<organism evidence="2 3">
    <name type="scientific">Roseicitreum antarcticum</name>
    <dbReference type="NCBI Taxonomy" id="564137"/>
    <lineage>
        <taxon>Bacteria</taxon>
        <taxon>Pseudomonadati</taxon>
        <taxon>Pseudomonadota</taxon>
        <taxon>Alphaproteobacteria</taxon>
        <taxon>Rhodobacterales</taxon>
        <taxon>Paracoccaceae</taxon>
        <taxon>Roseicitreum</taxon>
    </lineage>
</organism>
<name>A0A1H2ZU14_9RHOB</name>
<evidence type="ECO:0008006" key="4">
    <source>
        <dbReference type="Google" id="ProtNLM"/>
    </source>
</evidence>
<proteinExistence type="predicted"/>
<gene>
    <name evidence="2" type="ORF">SAMN04488238_10679</name>
</gene>
<feature type="region of interest" description="Disordered" evidence="1">
    <location>
        <begin position="1"/>
        <end position="29"/>
    </location>
</feature>
<keyword evidence="3" id="KW-1185">Reference proteome</keyword>
<dbReference type="EMBL" id="FNOM01000006">
    <property type="protein sequence ID" value="SDX21080.1"/>
    <property type="molecule type" value="Genomic_DNA"/>
</dbReference>
<dbReference type="OrthoDB" id="7192657at2"/>
<reference evidence="2 3" key="1">
    <citation type="submission" date="2016-10" db="EMBL/GenBank/DDBJ databases">
        <authorList>
            <person name="de Groot N.N."/>
        </authorList>
    </citation>
    <scope>NUCLEOTIDE SEQUENCE [LARGE SCALE GENOMIC DNA]</scope>
    <source>
        <strain evidence="2 3">CGMCC 1.8894</strain>
    </source>
</reference>
<dbReference type="Proteomes" id="UP000198539">
    <property type="component" value="Unassembled WGS sequence"/>
</dbReference>